<keyword evidence="5" id="KW-1185">Reference proteome</keyword>
<dbReference type="HOGENOM" id="CLU_2103409_0_0_2"/>
<dbReference type="InterPro" id="IPR058448">
    <property type="entry name" value="DUF8135"/>
</dbReference>
<name>A0A0F7PDM0_9EURY</name>
<evidence type="ECO:0000313" key="2">
    <source>
        <dbReference type="EMBL" id="AKH98290.1"/>
    </source>
</evidence>
<dbReference type="Proteomes" id="UP000069906">
    <property type="component" value="Chromosome"/>
</dbReference>
<dbReference type="EMBL" id="CP011564">
    <property type="protein sequence ID" value="ALG82684.1"/>
    <property type="molecule type" value="Genomic_DNA"/>
</dbReference>
<organism evidence="2 5">
    <name type="scientific">Halanaeroarchaeum sulfurireducens</name>
    <dbReference type="NCBI Taxonomy" id="1604004"/>
    <lineage>
        <taxon>Archaea</taxon>
        <taxon>Methanobacteriati</taxon>
        <taxon>Methanobacteriota</taxon>
        <taxon>Stenosarchaea group</taxon>
        <taxon>Halobacteria</taxon>
        <taxon>Halobacteriales</taxon>
        <taxon>Halobacteriaceae</taxon>
        <taxon>Halanaeroarchaeum</taxon>
    </lineage>
</organism>
<dbReference type="KEGG" id="hsu:HLASF_1819"/>
<gene>
    <name evidence="3" type="ORF">HLASA_1805</name>
    <name evidence="2" type="ORF">HLASF_1819</name>
</gene>
<dbReference type="AlphaFoldDB" id="A0A0F7PDM0"/>
<evidence type="ECO:0000313" key="3">
    <source>
        <dbReference type="EMBL" id="ALG82684.1"/>
    </source>
</evidence>
<evidence type="ECO:0000259" key="1">
    <source>
        <dbReference type="Pfam" id="PF26456"/>
    </source>
</evidence>
<feature type="domain" description="DUF8135" evidence="1">
    <location>
        <begin position="65"/>
        <end position="112"/>
    </location>
</feature>
<dbReference type="Pfam" id="PF26456">
    <property type="entry name" value="DUF8135"/>
    <property type="match status" value="1"/>
</dbReference>
<reference evidence="4" key="2">
    <citation type="submission" date="2015-05" db="EMBL/GenBank/DDBJ databases">
        <title>Complete genome sequence of Halanaeroarchaeum sulfurireducens type strain M27-SA2, a sulfate-reducer haloarchaeon from marine anoxic lake Medee.</title>
        <authorList>
            <person name="Messina E."/>
            <person name="Kublanov I.V."/>
            <person name="Toshchakov S."/>
            <person name="Arcadi E."/>
            <person name="La Spada G."/>
            <person name="La Cono V."/>
            <person name="Yakimov M.M."/>
        </authorList>
    </citation>
    <scope>NUCLEOTIDE SEQUENCE [LARGE SCALE GENOMIC DNA]</scope>
    <source>
        <strain evidence="4">M27-SA2</strain>
    </source>
</reference>
<evidence type="ECO:0000313" key="4">
    <source>
        <dbReference type="Proteomes" id="UP000060390"/>
    </source>
</evidence>
<reference evidence="2 5" key="1">
    <citation type="journal article" date="2015" name="ISME J.">
        <title>Elemental sulfur and acetate can support life of a novel strictly anaerobic haloarchaeon.</title>
        <authorList>
            <person name="Sorokin D.Y."/>
            <person name="Kublanov I.V."/>
            <person name="Gavrilov S.N."/>
            <person name="Rojo D."/>
            <person name="Roman P."/>
            <person name="Golyshin P.N."/>
            <person name="Slepak V.Z."/>
            <person name="Smedile F."/>
            <person name="Ferrer M."/>
            <person name="Messina E."/>
            <person name="La Cono V."/>
            <person name="Yakimov M.M."/>
        </authorList>
    </citation>
    <scope>NUCLEOTIDE SEQUENCE [LARGE SCALE GENOMIC DNA]</scope>
    <source>
        <strain evidence="2 5">HSR2</strain>
    </source>
</reference>
<protein>
    <recommendedName>
        <fullName evidence="1">DUF8135 domain-containing protein</fullName>
    </recommendedName>
</protein>
<sequence>MGELRRDVESKADERKATDAREYFAEMDVGDVDTDEIWADLLFEDGEPTEGQFPASGTDEKAGQVVTQGLCHRCEYFGDPPQLHCTHEGTEIRELVDMSHYRVTNCPMVDQDVEE</sequence>
<dbReference type="EMBL" id="CP008874">
    <property type="protein sequence ID" value="AKH98290.1"/>
    <property type="molecule type" value="Genomic_DNA"/>
</dbReference>
<dbReference type="STRING" id="1604004.HLASA_1805"/>
<dbReference type="KEGG" id="hsf:HLASA_1805"/>
<reference evidence="3 4" key="3">
    <citation type="journal article" date="2016" name="Stand. Genomic Sci.">
        <title>Complete genome sequence of 'Halanaeroarchaeum sulfurireducens' M27-SA2, a sulfur-reducing and acetate-oxidizing haloarchaeon from the deep-sea hypersaline anoxic lake Medee.</title>
        <authorList>
            <person name="Messina E."/>
            <person name="Sorokin D.Y."/>
            <person name="Kublanov I.V."/>
            <person name="Toshchakov S."/>
            <person name="Lopatina A."/>
            <person name="Arcadi E."/>
            <person name="Smedile F."/>
            <person name="La Spada G."/>
            <person name="La Cono V."/>
            <person name="Yakimov M.M."/>
        </authorList>
    </citation>
    <scope>NUCLEOTIDE SEQUENCE [LARGE SCALE GENOMIC DNA]</scope>
    <source>
        <strain evidence="3 4">M27-SA2</strain>
    </source>
</reference>
<dbReference type="Proteomes" id="UP000060390">
    <property type="component" value="Chromosome"/>
</dbReference>
<accession>A0A0F7PDM0</accession>
<proteinExistence type="predicted"/>
<evidence type="ECO:0000313" key="5">
    <source>
        <dbReference type="Proteomes" id="UP000069906"/>
    </source>
</evidence>